<accession>E2ZAH2</accession>
<reference evidence="2 3" key="1">
    <citation type="submission" date="2010-08" db="EMBL/GenBank/DDBJ databases">
        <authorList>
            <person name="Weinstock G."/>
            <person name="Sodergren E."/>
            <person name="Clifton S."/>
            <person name="Fulton L."/>
            <person name="Fulton B."/>
            <person name="Courtney L."/>
            <person name="Fronick C."/>
            <person name="Harrison M."/>
            <person name="Strong C."/>
            <person name="Farmer C."/>
            <person name="Delahaunty K."/>
            <person name="Markovic C."/>
            <person name="Hall O."/>
            <person name="Minx P."/>
            <person name="Tomlinson C."/>
            <person name="Mitreva M."/>
            <person name="Hou S."/>
            <person name="Chen J."/>
            <person name="Wollam A."/>
            <person name="Pepin K.H."/>
            <person name="Johnson M."/>
            <person name="Bhonagiri V."/>
            <person name="Zhang X."/>
            <person name="Suruliraj S."/>
            <person name="Warren W."/>
            <person name="Chinwalla A."/>
            <person name="Mardis E.R."/>
            <person name="Wilson R.K."/>
        </authorList>
    </citation>
    <scope>NUCLEOTIDE SEQUENCE [LARGE SCALE GENOMIC DNA]</scope>
    <source>
        <strain evidence="2 3">F0359</strain>
    </source>
</reference>
<dbReference type="HOGENOM" id="CLU_077688_0_0_9"/>
<organism evidence="2 3">
    <name type="scientific">Megasphaera micronuciformis F0359</name>
    <dbReference type="NCBI Taxonomy" id="706434"/>
    <lineage>
        <taxon>Bacteria</taxon>
        <taxon>Bacillati</taxon>
        <taxon>Bacillota</taxon>
        <taxon>Negativicutes</taxon>
        <taxon>Veillonellales</taxon>
        <taxon>Veillonellaceae</taxon>
        <taxon>Megasphaera</taxon>
    </lineage>
</organism>
<comment type="caution">
    <text evidence="2">The sequence shown here is derived from an EMBL/GenBank/DDBJ whole genome shotgun (WGS) entry which is preliminary data.</text>
</comment>
<dbReference type="eggNOG" id="ENOG5032T8B">
    <property type="taxonomic scope" value="Bacteria"/>
</dbReference>
<keyword evidence="1" id="KW-0175">Coiled coil</keyword>
<dbReference type="EMBL" id="AECS01000011">
    <property type="protein sequence ID" value="EFQ04683.1"/>
    <property type="molecule type" value="Genomic_DNA"/>
</dbReference>
<sequence length="286" mass="31265">MCVTVLTSTAFVSGCSLSRTVGKISSAAEKASGSQVENFNKLIDAENNYIDFRLSFGGKEKQFNDGLRNGVYDQSFVAPDYKSLQEALKAVKAGGATYKNVDAELDKVLSALDELVPVATDLQTYYESKTYLNDNYAKVKEVAPKYLAAVDKFNAAMDKLDDAIGQVNQENSQKEIEQYKSAGKKNMAAALEATVRFKAIMDELGTHDQNPDKAKIEQELGAVSTLLGSISSSEGDILKTEGNELIGDVREFMANPDEETRAGMYEQYNSYVNAYNGLNAERLDGK</sequence>
<evidence type="ECO:0000313" key="2">
    <source>
        <dbReference type="EMBL" id="EFQ04683.1"/>
    </source>
</evidence>
<name>E2ZAH2_9FIRM</name>
<feature type="coiled-coil region" evidence="1">
    <location>
        <begin position="150"/>
        <end position="177"/>
    </location>
</feature>
<protein>
    <recommendedName>
        <fullName evidence="4">DUF3829 domain-containing protein</fullName>
    </recommendedName>
</protein>
<dbReference type="InterPro" id="IPR024291">
    <property type="entry name" value="DUF3829"/>
</dbReference>
<keyword evidence="3" id="KW-1185">Reference proteome</keyword>
<dbReference type="Pfam" id="PF12889">
    <property type="entry name" value="DUF3829"/>
    <property type="match status" value="1"/>
</dbReference>
<dbReference type="Proteomes" id="UP000003195">
    <property type="component" value="Unassembled WGS sequence"/>
</dbReference>
<proteinExistence type="predicted"/>
<evidence type="ECO:0000256" key="1">
    <source>
        <dbReference type="SAM" id="Coils"/>
    </source>
</evidence>
<evidence type="ECO:0008006" key="4">
    <source>
        <dbReference type="Google" id="ProtNLM"/>
    </source>
</evidence>
<gene>
    <name evidence="2" type="ORF">HMPREF9429_00429</name>
</gene>
<evidence type="ECO:0000313" key="3">
    <source>
        <dbReference type="Proteomes" id="UP000003195"/>
    </source>
</evidence>
<dbReference type="AlphaFoldDB" id="E2ZAH2"/>